<dbReference type="EMBL" id="DRND01000062">
    <property type="protein sequence ID" value="HFC46381.1"/>
    <property type="molecule type" value="Genomic_DNA"/>
</dbReference>
<reference evidence="1" key="1">
    <citation type="journal article" date="2020" name="mSystems">
        <title>Genome- and Community-Level Interaction Insights into Carbon Utilization and Element Cycling Functions of Hydrothermarchaeota in Hydrothermal Sediment.</title>
        <authorList>
            <person name="Zhou Z."/>
            <person name="Liu Y."/>
            <person name="Xu W."/>
            <person name="Pan J."/>
            <person name="Luo Z.H."/>
            <person name="Li M."/>
        </authorList>
    </citation>
    <scope>NUCLEOTIDE SEQUENCE [LARGE SCALE GENOMIC DNA]</scope>
    <source>
        <strain evidence="1">HyVt-503</strain>
    </source>
</reference>
<comment type="caution">
    <text evidence="1">The sequence shown here is derived from an EMBL/GenBank/DDBJ whole genome shotgun (WGS) entry which is preliminary data.</text>
</comment>
<protein>
    <submittedName>
        <fullName evidence="1">Uncharacterized protein</fullName>
    </submittedName>
</protein>
<name>A0A7V2SV61_9BACT</name>
<proteinExistence type="predicted"/>
<evidence type="ECO:0000313" key="1">
    <source>
        <dbReference type="EMBL" id="HFC46381.1"/>
    </source>
</evidence>
<sequence length="162" mass="17856">MIRRSNIITKIFSVINVIDLFSRYGNIFTSGLPYSSLVIKGFVKGDEVVIERLVLKAEGLNFFGRGSVYLTPETVDLFVLVSPFKTIDLILSKIPIIGYAIGGKNHTLITVPLKVSGDLKDPSVTILHPEAIGKGMLDLFKSIISIPVRIIVPEGLEKKMTR</sequence>
<dbReference type="AlphaFoldDB" id="A0A7V2SV61"/>
<organism evidence="1">
    <name type="scientific">Dissulfuribacter thermophilus</name>
    <dbReference type="NCBI Taxonomy" id="1156395"/>
    <lineage>
        <taxon>Bacteria</taxon>
        <taxon>Pseudomonadati</taxon>
        <taxon>Thermodesulfobacteriota</taxon>
        <taxon>Dissulfuribacteria</taxon>
        <taxon>Dissulfuribacterales</taxon>
        <taxon>Dissulfuribacteraceae</taxon>
        <taxon>Dissulfuribacter</taxon>
    </lineage>
</organism>
<accession>A0A7V2SV61</accession>
<gene>
    <name evidence="1" type="ORF">ENJ63_00690</name>
</gene>
<dbReference type="Proteomes" id="UP000885797">
    <property type="component" value="Unassembled WGS sequence"/>
</dbReference>